<keyword evidence="2" id="KW-1185">Reference proteome</keyword>
<accession>A0A9W6ZHQ4</accession>
<organism evidence="1 2">
    <name type="scientific">Triparma retinervis</name>
    <dbReference type="NCBI Taxonomy" id="2557542"/>
    <lineage>
        <taxon>Eukaryota</taxon>
        <taxon>Sar</taxon>
        <taxon>Stramenopiles</taxon>
        <taxon>Ochrophyta</taxon>
        <taxon>Bolidophyceae</taxon>
        <taxon>Parmales</taxon>
        <taxon>Triparmaceae</taxon>
        <taxon>Triparma</taxon>
    </lineage>
</organism>
<reference evidence="1" key="1">
    <citation type="submission" date="2022-07" db="EMBL/GenBank/DDBJ databases">
        <title>Genome analysis of Parmales, a sister group of diatoms, reveals the evolutionary specialization of diatoms from phago-mixotrophs to photoautotrophs.</title>
        <authorList>
            <person name="Ban H."/>
            <person name="Sato S."/>
            <person name="Yoshikawa S."/>
            <person name="Kazumasa Y."/>
            <person name="Nakamura Y."/>
            <person name="Ichinomiya M."/>
            <person name="Saitoh K."/>
            <person name="Sato N."/>
            <person name="Blanc-Mathieu R."/>
            <person name="Endo H."/>
            <person name="Kuwata A."/>
            <person name="Ogata H."/>
        </authorList>
    </citation>
    <scope>NUCLEOTIDE SEQUENCE</scope>
</reference>
<name>A0A9W6ZHQ4_9STRA</name>
<evidence type="ECO:0000313" key="1">
    <source>
        <dbReference type="EMBL" id="GMH50520.1"/>
    </source>
</evidence>
<proteinExistence type="predicted"/>
<dbReference type="AlphaFoldDB" id="A0A9W6ZHQ4"/>
<protein>
    <submittedName>
        <fullName evidence="1">Uncharacterized protein</fullName>
    </submittedName>
</protein>
<dbReference type="Proteomes" id="UP001165082">
    <property type="component" value="Unassembled WGS sequence"/>
</dbReference>
<dbReference type="EMBL" id="BRXZ01000674">
    <property type="protein sequence ID" value="GMH50520.1"/>
    <property type="molecule type" value="Genomic_DNA"/>
</dbReference>
<dbReference type="OrthoDB" id="206708at2759"/>
<gene>
    <name evidence="1" type="ORF">TrRE_jg12221</name>
</gene>
<comment type="caution">
    <text evidence="1">The sequence shown here is derived from an EMBL/GenBank/DDBJ whole genome shotgun (WGS) entry which is preliminary data.</text>
</comment>
<evidence type="ECO:0000313" key="2">
    <source>
        <dbReference type="Proteomes" id="UP001165082"/>
    </source>
</evidence>
<sequence length="73" mass="8216">MVDVDEKKIKAGFYFNRSLNCKIPIAHFTALTSPPHSSLPVVCCVAMYRTGGKLEENVESVGREEGVDLWHFF</sequence>